<dbReference type="Pfam" id="PF04055">
    <property type="entry name" value="Radical_SAM"/>
    <property type="match status" value="1"/>
</dbReference>
<evidence type="ECO:0000256" key="6">
    <source>
        <dbReference type="ARBA" id="ARBA00023004"/>
    </source>
</evidence>
<dbReference type="InterPro" id="IPR004559">
    <property type="entry name" value="HemW-like"/>
</dbReference>
<keyword evidence="6" id="KW-0408">Iron</keyword>
<accession>A0A9Q0YJY5</accession>
<keyword evidence="5" id="KW-0479">Metal-binding</keyword>
<dbReference type="SFLD" id="SFLDF00562">
    <property type="entry name" value="HemN-like__clustered_with_heat"/>
    <property type="match status" value="1"/>
</dbReference>
<dbReference type="InterPro" id="IPR013785">
    <property type="entry name" value="Aldolase_TIM"/>
</dbReference>
<dbReference type="GO" id="GO:0046872">
    <property type="term" value="F:metal ion binding"/>
    <property type="evidence" value="ECO:0007669"/>
    <property type="project" value="UniProtKB-KW"/>
</dbReference>
<dbReference type="InterPro" id="IPR006638">
    <property type="entry name" value="Elp3/MiaA/NifB-like_rSAM"/>
</dbReference>
<dbReference type="Proteomes" id="UP001152320">
    <property type="component" value="Chromosome 20"/>
</dbReference>
<keyword evidence="3" id="KW-0349">Heme</keyword>
<sequence>MKRFYQILLPQQRTSSKLHEFQKENFKRYTSNSLKEAKCLNGHPNPLEEEATLYIHWPYCQKRCHYCNFNKYISQNVDHGRMRKCLVRETETLLNLSGVKKIKSIFFGGGTPSLAEPKTFAAVIDCVRAKVALEDEAEVTMEANPTSTEAALLAEFKVAGVNRLSLGVQTFNEDLLKFLGRNHSVADSLRSLEAAKNIFRGRVSIDLIFGNPTQTLDMWSTELEGALQVCDDHVSLYQLTLERGTALFKMYENGDFTQPSSDLMADMYQSAVERLSEAGFQRYEVSNFARGNSKSVHNQSYWSGAQYLGVGPGAHGRFMPLHNIYSGTRSFVREARIQTLEPDGWMCEVEKYGHGTRKITRLSKVDVLNELVLTGLRTSEGLENSNFEQLSGGVSLHEVFGDSMVVQDLDRTGFLEVTPEYLRVTDRGLIVLDSFVPDIINALNKYFAGS</sequence>
<dbReference type="CDD" id="cd01335">
    <property type="entry name" value="Radical_SAM"/>
    <property type="match status" value="1"/>
</dbReference>
<gene>
    <name evidence="12" type="ORF">HOLleu_37647</name>
</gene>
<dbReference type="PROSITE" id="PS51918">
    <property type="entry name" value="RADICAL_SAM"/>
    <property type="match status" value="1"/>
</dbReference>
<evidence type="ECO:0000256" key="10">
    <source>
        <dbReference type="ARBA" id="ARBA00045130"/>
    </source>
</evidence>
<dbReference type="GO" id="GO:0051539">
    <property type="term" value="F:4 iron, 4 sulfur cluster binding"/>
    <property type="evidence" value="ECO:0007669"/>
    <property type="project" value="InterPro"/>
</dbReference>
<feature type="domain" description="Radical SAM core" evidence="11">
    <location>
        <begin position="45"/>
        <end position="278"/>
    </location>
</feature>
<keyword evidence="8" id="KW-0143">Chaperone</keyword>
<name>A0A9Q0YJY5_HOLLE</name>
<dbReference type="InterPro" id="IPR058240">
    <property type="entry name" value="rSAM_sf"/>
</dbReference>
<comment type="caution">
    <text evidence="12">The sequence shown here is derived from an EMBL/GenBank/DDBJ whole genome shotgun (WGS) entry which is preliminary data.</text>
</comment>
<dbReference type="PANTHER" id="PTHR13932">
    <property type="entry name" value="COPROPORPHYRINIGEN III OXIDASE"/>
    <property type="match status" value="1"/>
</dbReference>
<evidence type="ECO:0000259" key="11">
    <source>
        <dbReference type="PROSITE" id="PS51918"/>
    </source>
</evidence>
<evidence type="ECO:0000256" key="8">
    <source>
        <dbReference type="ARBA" id="ARBA00023186"/>
    </source>
</evidence>
<dbReference type="SFLD" id="SFLDG01065">
    <property type="entry name" value="anaerobic_coproporphyrinogen-I"/>
    <property type="match status" value="1"/>
</dbReference>
<dbReference type="SFLD" id="SFLDG01082">
    <property type="entry name" value="B12-binding_domain_containing"/>
    <property type="match status" value="1"/>
</dbReference>
<dbReference type="InterPro" id="IPR010723">
    <property type="entry name" value="HemN_C"/>
</dbReference>
<comment type="function">
    <text evidence="10">May be a heme chaperone, appears to bind heme. Homologous bacterial proteins do not have oxygen-independent coproporphyrinogen-III oxidase activity. Binds 1 [4Fe-4S] cluster. The cluster is coordinated with 3 cysteines and an exchangeable S-adenosyl-L-methionine.</text>
</comment>
<dbReference type="AlphaFoldDB" id="A0A9Q0YJY5"/>
<organism evidence="12 13">
    <name type="scientific">Holothuria leucospilota</name>
    <name type="common">Black long sea cucumber</name>
    <name type="synonym">Mertensiothuria leucospilota</name>
    <dbReference type="NCBI Taxonomy" id="206669"/>
    <lineage>
        <taxon>Eukaryota</taxon>
        <taxon>Metazoa</taxon>
        <taxon>Echinodermata</taxon>
        <taxon>Eleutherozoa</taxon>
        <taxon>Echinozoa</taxon>
        <taxon>Holothuroidea</taxon>
        <taxon>Aspidochirotacea</taxon>
        <taxon>Aspidochirotida</taxon>
        <taxon>Holothuriidae</taxon>
        <taxon>Holothuria</taxon>
    </lineage>
</organism>
<evidence type="ECO:0000256" key="3">
    <source>
        <dbReference type="ARBA" id="ARBA00022617"/>
    </source>
</evidence>
<evidence type="ECO:0000256" key="5">
    <source>
        <dbReference type="ARBA" id="ARBA00022723"/>
    </source>
</evidence>
<dbReference type="InterPro" id="IPR007197">
    <property type="entry name" value="rSAM"/>
</dbReference>
<dbReference type="OrthoDB" id="431409at2759"/>
<evidence type="ECO:0000256" key="7">
    <source>
        <dbReference type="ARBA" id="ARBA00023014"/>
    </source>
</evidence>
<keyword evidence="13" id="KW-1185">Reference proteome</keyword>
<dbReference type="SFLD" id="SFLDS00029">
    <property type="entry name" value="Radical_SAM"/>
    <property type="match status" value="1"/>
</dbReference>
<dbReference type="GO" id="GO:0005739">
    <property type="term" value="C:mitochondrion"/>
    <property type="evidence" value="ECO:0007669"/>
    <property type="project" value="TreeGrafter"/>
</dbReference>
<dbReference type="InterPro" id="IPR034505">
    <property type="entry name" value="Coproporphyrinogen-III_oxidase"/>
</dbReference>
<proteinExistence type="inferred from homology"/>
<keyword evidence="4" id="KW-0949">S-adenosyl-L-methionine</keyword>
<dbReference type="NCBIfam" id="TIGR00539">
    <property type="entry name" value="hemN_rel"/>
    <property type="match status" value="1"/>
</dbReference>
<keyword evidence="7" id="KW-0411">Iron-sulfur</keyword>
<dbReference type="GO" id="GO:0004109">
    <property type="term" value="F:coproporphyrinogen oxidase activity"/>
    <property type="evidence" value="ECO:0007669"/>
    <property type="project" value="InterPro"/>
</dbReference>
<dbReference type="SUPFAM" id="SSF102114">
    <property type="entry name" value="Radical SAM enzymes"/>
    <property type="match status" value="1"/>
</dbReference>
<evidence type="ECO:0000313" key="13">
    <source>
        <dbReference type="Proteomes" id="UP001152320"/>
    </source>
</evidence>
<dbReference type="SMART" id="SM00729">
    <property type="entry name" value="Elp3"/>
    <property type="match status" value="1"/>
</dbReference>
<dbReference type="GO" id="GO:0006779">
    <property type="term" value="P:porphyrin-containing compound biosynthetic process"/>
    <property type="evidence" value="ECO:0007669"/>
    <property type="project" value="InterPro"/>
</dbReference>
<evidence type="ECO:0000256" key="9">
    <source>
        <dbReference type="ARBA" id="ARBA00033094"/>
    </source>
</evidence>
<protein>
    <recommendedName>
        <fullName evidence="2">Radical S-adenosyl methionine domain-containing protein 1, mitochondrial</fullName>
    </recommendedName>
    <alternativeName>
        <fullName evidence="9">Putative heme chaperone</fullName>
    </alternativeName>
</protein>
<evidence type="ECO:0000256" key="1">
    <source>
        <dbReference type="ARBA" id="ARBA00006100"/>
    </source>
</evidence>
<evidence type="ECO:0000256" key="4">
    <source>
        <dbReference type="ARBA" id="ARBA00022691"/>
    </source>
</evidence>
<comment type="similarity">
    <text evidence="1">Belongs to the anaerobic coproporphyrinogen-III oxidase family. HemW subfamily.</text>
</comment>
<dbReference type="Gene3D" id="3.20.20.70">
    <property type="entry name" value="Aldolase class I"/>
    <property type="match status" value="1"/>
</dbReference>
<dbReference type="SFLD" id="SFLDF00288">
    <property type="entry name" value="HemN-like__clustered_with_nucl"/>
    <property type="match status" value="1"/>
</dbReference>
<evidence type="ECO:0000256" key="2">
    <source>
        <dbReference type="ARBA" id="ARBA00014678"/>
    </source>
</evidence>
<dbReference type="EMBL" id="JAIZAY010000020">
    <property type="protein sequence ID" value="KAJ8022680.1"/>
    <property type="molecule type" value="Genomic_DNA"/>
</dbReference>
<dbReference type="Pfam" id="PF06969">
    <property type="entry name" value="HemN_C"/>
    <property type="match status" value="1"/>
</dbReference>
<reference evidence="12" key="1">
    <citation type="submission" date="2021-10" db="EMBL/GenBank/DDBJ databases">
        <title>Tropical sea cucumber genome reveals ecological adaptation and Cuvierian tubules defense mechanism.</title>
        <authorList>
            <person name="Chen T."/>
        </authorList>
    </citation>
    <scope>NUCLEOTIDE SEQUENCE</scope>
    <source>
        <strain evidence="12">Nanhai2018</strain>
        <tissue evidence="12">Muscle</tissue>
    </source>
</reference>
<dbReference type="PANTHER" id="PTHR13932:SF5">
    <property type="entry name" value="RADICAL S-ADENOSYL METHIONINE DOMAIN-CONTAINING PROTEIN 1, MITOCHONDRIAL"/>
    <property type="match status" value="1"/>
</dbReference>
<evidence type="ECO:0000313" key="12">
    <source>
        <dbReference type="EMBL" id="KAJ8022680.1"/>
    </source>
</evidence>